<keyword evidence="1" id="KW-0732">Signal</keyword>
<sequence>MNRSMRHLAIAALAGTAIAPASATTLIVEASGFDDSSGQAVAEVFSSRAGFLKQARYTQAQAIVDGQPVRWQFDGLAPSDYAVRVWHDINGNGEPDRRAFGRNEPMVFSNGVRDARPDWSEVTVTLGPDPVTVAVDLRDTGE</sequence>
<dbReference type="RefSeq" id="WP_183960351.1">
    <property type="nucleotide sequence ID" value="NZ_JACHHP010000002.1"/>
</dbReference>
<dbReference type="InterPro" id="IPR018673">
    <property type="entry name" value="DUF2141"/>
</dbReference>
<protein>
    <submittedName>
        <fullName evidence="2">Uncharacterized protein (DUF2141 family)</fullName>
    </submittedName>
</protein>
<feature type="chain" id="PRO_5031540999" evidence="1">
    <location>
        <begin position="24"/>
        <end position="142"/>
    </location>
</feature>
<keyword evidence="3" id="KW-1185">Reference proteome</keyword>
<accession>A0A7W8FYW3</accession>
<gene>
    <name evidence="2" type="ORF">HNQ52_001361</name>
</gene>
<reference evidence="2 3" key="1">
    <citation type="submission" date="2020-08" db="EMBL/GenBank/DDBJ databases">
        <title>Genomic Encyclopedia of Type Strains, Phase IV (KMG-IV): sequencing the most valuable type-strain genomes for metagenomic binning, comparative biology and taxonomic classification.</title>
        <authorList>
            <person name="Goeker M."/>
        </authorList>
    </citation>
    <scope>NUCLEOTIDE SEQUENCE [LARGE SCALE GENOMIC DNA]</scope>
    <source>
        <strain evidence="2 3">DSM 24163</strain>
    </source>
</reference>
<dbReference type="AlphaFoldDB" id="A0A7W8FYW3"/>
<dbReference type="EMBL" id="JACHHP010000002">
    <property type="protein sequence ID" value="MBB5207832.1"/>
    <property type="molecule type" value="Genomic_DNA"/>
</dbReference>
<comment type="caution">
    <text evidence="2">The sequence shown here is derived from an EMBL/GenBank/DDBJ whole genome shotgun (WGS) entry which is preliminary data.</text>
</comment>
<feature type="signal peptide" evidence="1">
    <location>
        <begin position="1"/>
        <end position="23"/>
    </location>
</feature>
<organism evidence="2 3">
    <name type="scientific">Chiayiivirga flava</name>
    <dbReference type="NCBI Taxonomy" id="659595"/>
    <lineage>
        <taxon>Bacteria</taxon>
        <taxon>Pseudomonadati</taxon>
        <taxon>Pseudomonadota</taxon>
        <taxon>Gammaproteobacteria</taxon>
        <taxon>Lysobacterales</taxon>
        <taxon>Lysobacteraceae</taxon>
        <taxon>Chiayiivirga</taxon>
    </lineage>
</organism>
<dbReference type="Pfam" id="PF09912">
    <property type="entry name" value="DUF2141"/>
    <property type="match status" value="1"/>
</dbReference>
<evidence type="ECO:0000313" key="2">
    <source>
        <dbReference type="EMBL" id="MBB5207832.1"/>
    </source>
</evidence>
<evidence type="ECO:0000313" key="3">
    <source>
        <dbReference type="Proteomes" id="UP000521199"/>
    </source>
</evidence>
<proteinExistence type="predicted"/>
<dbReference type="Proteomes" id="UP000521199">
    <property type="component" value="Unassembled WGS sequence"/>
</dbReference>
<name>A0A7W8FYW3_9GAMM</name>
<evidence type="ECO:0000256" key="1">
    <source>
        <dbReference type="SAM" id="SignalP"/>
    </source>
</evidence>